<dbReference type="Pfam" id="PF13489">
    <property type="entry name" value="Methyltransf_23"/>
    <property type="match status" value="1"/>
</dbReference>
<evidence type="ECO:0000313" key="3">
    <source>
        <dbReference type="Proteomes" id="UP001239445"/>
    </source>
</evidence>
<reference evidence="2" key="1">
    <citation type="submission" date="2023-06" db="EMBL/GenBank/DDBJ databases">
        <title>Genome-scale phylogeny and comparative genomics of the fungal order Sordariales.</title>
        <authorList>
            <consortium name="Lawrence Berkeley National Laboratory"/>
            <person name="Hensen N."/>
            <person name="Bonometti L."/>
            <person name="Westerberg I."/>
            <person name="Brannstrom I.O."/>
            <person name="Guillou S."/>
            <person name="Cros-Aarteil S."/>
            <person name="Calhoun S."/>
            <person name="Haridas S."/>
            <person name="Kuo A."/>
            <person name="Mondo S."/>
            <person name="Pangilinan J."/>
            <person name="Riley R."/>
            <person name="Labutti K."/>
            <person name="Andreopoulos B."/>
            <person name="Lipzen A."/>
            <person name="Chen C."/>
            <person name="Yanf M."/>
            <person name="Daum C."/>
            <person name="Ng V."/>
            <person name="Clum A."/>
            <person name="Steindorff A."/>
            <person name="Ohm R."/>
            <person name="Martin F."/>
            <person name="Silar P."/>
            <person name="Natvig D."/>
            <person name="Lalanne C."/>
            <person name="Gautier V."/>
            <person name="Ament-Velasquez S.L."/>
            <person name="Kruys A."/>
            <person name="Hutchinson M.I."/>
            <person name="Powell A.J."/>
            <person name="Barry K."/>
            <person name="Miller A.N."/>
            <person name="Grigoriev I.V."/>
            <person name="Debuchy R."/>
            <person name="Gladieux P."/>
            <person name="Thoren M.H."/>
            <person name="Johannesson H."/>
        </authorList>
    </citation>
    <scope>NUCLEOTIDE SEQUENCE</scope>
    <source>
        <strain evidence="2">PSN4</strain>
    </source>
</reference>
<keyword evidence="2" id="KW-0489">Methyltransferase</keyword>
<evidence type="ECO:0000313" key="2">
    <source>
        <dbReference type="EMBL" id="KAK1751122.1"/>
    </source>
</evidence>
<protein>
    <submittedName>
        <fullName evidence="2">S-adenosyl-L-methionine-dependent methyltransferase</fullName>
    </submittedName>
</protein>
<dbReference type="CDD" id="cd02440">
    <property type="entry name" value="AdoMet_MTases"/>
    <property type="match status" value="1"/>
</dbReference>
<accession>A0AAJ0F2G9</accession>
<dbReference type="PANTHER" id="PTHR43861:SF3">
    <property type="entry name" value="PUTATIVE (AFU_ORTHOLOGUE AFUA_2G14390)-RELATED"/>
    <property type="match status" value="1"/>
</dbReference>
<dbReference type="AlphaFoldDB" id="A0AAJ0F2G9"/>
<name>A0AAJ0F2G9_9PEZI</name>
<dbReference type="Proteomes" id="UP001239445">
    <property type="component" value="Unassembled WGS sequence"/>
</dbReference>
<dbReference type="InterPro" id="IPR029063">
    <property type="entry name" value="SAM-dependent_MTases_sf"/>
</dbReference>
<gene>
    <name evidence="2" type="ORF">QBC47DRAFT_392275</name>
</gene>
<keyword evidence="1" id="KW-0808">Transferase</keyword>
<keyword evidence="3" id="KW-1185">Reference proteome</keyword>
<dbReference type="GO" id="GO:0032259">
    <property type="term" value="P:methylation"/>
    <property type="evidence" value="ECO:0007669"/>
    <property type="project" value="UniProtKB-KW"/>
</dbReference>
<dbReference type="SUPFAM" id="SSF53335">
    <property type="entry name" value="S-adenosyl-L-methionine-dependent methyltransferases"/>
    <property type="match status" value="1"/>
</dbReference>
<dbReference type="Gene3D" id="3.40.50.150">
    <property type="entry name" value="Vaccinia Virus protein VP39"/>
    <property type="match status" value="1"/>
</dbReference>
<proteinExistence type="predicted"/>
<organism evidence="2 3">
    <name type="scientific">Echria macrotheca</name>
    <dbReference type="NCBI Taxonomy" id="438768"/>
    <lineage>
        <taxon>Eukaryota</taxon>
        <taxon>Fungi</taxon>
        <taxon>Dikarya</taxon>
        <taxon>Ascomycota</taxon>
        <taxon>Pezizomycotina</taxon>
        <taxon>Sordariomycetes</taxon>
        <taxon>Sordariomycetidae</taxon>
        <taxon>Sordariales</taxon>
        <taxon>Schizotheciaceae</taxon>
        <taxon>Echria</taxon>
    </lineage>
</organism>
<evidence type="ECO:0000256" key="1">
    <source>
        <dbReference type="ARBA" id="ARBA00022679"/>
    </source>
</evidence>
<comment type="caution">
    <text evidence="2">The sequence shown here is derived from an EMBL/GenBank/DDBJ whole genome shotgun (WGS) entry which is preliminary data.</text>
</comment>
<dbReference type="EMBL" id="MU839843">
    <property type="protein sequence ID" value="KAK1751122.1"/>
    <property type="molecule type" value="Genomic_DNA"/>
</dbReference>
<dbReference type="PANTHER" id="PTHR43861">
    <property type="entry name" value="TRANS-ACONITATE 2-METHYLTRANSFERASE-RELATED"/>
    <property type="match status" value="1"/>
</dbReference>
<sequence length="278" mass="30271">MAHVSTTDTSPEAESFAEKNAKHFNKVITGELPQWVRDLHGQITDFFRSPEFLQWLALPDHGDGGRRLLDYACGDGVVSRALQPHFASVLGVDVSGAMLDKYSAAVAKLGLSPDQMRAVRGDLLADDVQPTDPPLAADALLGFDLVVTSMALHHFEDPGTAIKRLAARLRPGGVLLVIDWTPLDGSTPAQREYEQELRAEGKSIKALEDSAREHAAKHTISKPNGFTQAEMVELFERAGCGEVGWKLADKLSPIPVVNAKAQLFWSRASRPEASRLDT</sequence>
<dbReference type="GO" id="GO:0008168">
    <property type="term" value="F:methyltransferase activity"/>
    <property type="evidence" value="ECO:0007669"/>
    <property type="project" value="UniProtKB-KW"/>
</dbReference>